<reference evidence="2 3" key="1">
    <citation type="submission" date="2024-06" db="EMBL/GenBank/DDBJ databases">
        <authorList>
            <person name="Pan Q."/>
            <person name="Wen M."/>
            <person name="Jouanno E."/>
            <person name="Zahm M."/>
            <person name="Klopp C."/>
            <person name="Cabau C."/>
            <person name="Louis A."/>
            <person name="Berthelot C."/>
            <person name="Parey E."/>
            <person name="Roest Crollius H."/>
            <person name="Montfort J."/>
            <person name="Robinson-Rechavi M."/>
            <person name="Bouchez O."/>
            <person name="Lampietro C."/>
            <person name="Lopez Roques C."/>
            <person name="Donnadieu C."/>
            <person name="Postlethwait J."/>
            <person name="Bobe J."/>
            <person name="Verreycken H."/>
            <person name="Guiguen Y."/>
        </authorList>
    </citation>
    <scope>NUCLEOTIDE SEQUENCE [LARGE SCALE GENOMIC DNA]</scope>
    <source>
        <strain evidence="2">Up_M1</strain>
        <tissue evidence="2">Testis</tissue>
    </source>
</reference>
<feature type="region of interest" description="Disordered" evidence="1">
    <location>
        <begin position="1"/>
        <end position="59"/>
    </location>
</feature>
<dbReference type="AlphaFoldDB" id="A0ABD0XUD8"/>
<sequence>MSLRSGKYYLKEDNTTQQKAAGEEQQMKVTPQTHDVKSQSSRASTRHSSATSSSATKAYAKAKAAQAQIAFAEREAEMMKQKAELEANTLKQKASFDANLHLLQCQRAAAAAQAEASAFEELEVESGEYKRLPDVEEEPLSTVQRTSEYVQQHSDMFIQEQPSEPKVAETRERKTVEQEIFDIKPEASHGIQINTQPVYKDIKTESKRNLGLTDTYPCGTQRTANPEREYLPEANGAQEFARYLIRKEMVSAGLLRFDDKPENYWAWKASFLSATKDLCLTAREELDLLTKWLGAGSSEQAKRIRAVHIGNPAAGVAMVWQRLEECYGTPEVIEDALLKKIEDFPRLTNRDNVKLRELSDILLELECAKQDGALPGLVYLDTARGVKQIVEKLPYNLQEKWTSFGSKYKEDYRVAFPPFSVFSRFVRQQAKIKNDPSFTLTPLSSHVSPRTEKPTKYSVKGSVAVHKTDITAESSSIQNSTDQKKME</sequence>
<accession>A0ABD0XUD8</accession>
<dbReference type="PANTHER" id="PTHR47331">
    <property type="entry name" value="PHD-TYPE DOMAIN-CONTAINING PROTEIN"/>
    <property type="match status" value="1"/>
</dbReference>
<dbReference type="Proteomes" id="UP001557470">
    <property type="component" value="Unassembled WGS sequence"/>
</dbReference>
<keyword evidence="3" id="KW-1185">Reference proteome</keyword>
<organism evidence="2 3">
    <name type="scientific">Umbra pygmaea</name>
    <name type="common">Eastern mudminnow</name>
    <dbReference type="NCBI Taxonomy" id="75934"/>
    <lineage>
        <taxon>Eukaryota</taxon>
        <taxon>Metazoa</taxon>
        <taxon>Chordata</taxon>
        <taxon>Craniata</taxon>
        <taxon>Vertebrata</taxon>
        <taxon>Euteleostomi</taxon>
        <taxon>Actinopterygii</taxon>
        <taxon>Neopterygii</taxon>
        <taxon>Teleostei</taxon>
        <taxon>Protacanthopterygii</taxon>
        <taxon>Esociformes</taxon>
        <taxon>Umbridae</taxon>
        <taxon>Umbra</taxon>
    </lineage>
</organism>
<feature type="non-terminal residue" evidence="2">
    <location>
        <position position="487"/>
    </location>
</feature>
<proteinExistence type="predicted"/>
<feature type="region of interest" description="Disordered" evidence="1">
    <location>
        <begin position="441"/>
        <end position="461"/>
    </location>
</feature>
<feature type="compositionally biased region" description="Low complexity" evidence="1">
    <location>
        <begin position="38"/>
        <end position="59"/>
    </location>
</feature>
<evidence type="ECO:0000313" key="3">
    <source>
        <dbReference type="Proteomes" id="UP001557470"/>
    </source>
</evidence>
<evidence type="ECO:0000256" key="1">
    <source>
        <dbReference type="SAM" id="MobiDB-lite"/>
    </source>
</evidence>
<comment type="caution">
    <text evidence="2">The sequence shown here is derived from an EMBL/GenBank/DDBJ whole genome shotgun (WGS) entry which is preliminary data.</text>
</comment>
<evidence type="ECO:0000313" key="2">
    <source>
        <dbReference type="EMBL" id="KAL1007525.1"/>
    </source>
</evidence>
<dbReference type="PANTHER" id="PTHR47331:SF7">
    <property type="match status" value="1"/>
</dbReference>
<name>A0ABD0XUD8_UMBPY</name>
<gene>
    <name evidence="2" type="ORF">UPYG_G00087930</name>
</gene>
<protein>
    <submittedName>
        <fullName evidence="2">Uncharacterized protein</fullName>
    </submittedName>
</protein>
<dbReference type="EMBL" id="JAGEUA010000002">
    <property type="protein sequence ID" value="KAL1007525.1"/>
    <property type="molecule type" value="Genomic_DNA"/>
</dbReference>